<reference evidence="2 3" key="1">
    <citation type="submission" date="2023-01" db="EMBL/GenBank/DDBJ databases">
        <title>Analysis of 21 Apiospora genomes using comparative genomics revels a genus with tremendous synthesis potential of carbohydrate active enzymes and secondary metabolites.</title>
        <authorList>
            <person name="Sorensen T."/>
        </authorList>
    </citation>
    <scope>NUCLEOTIDE SEQUENCE [LARGE SCALE GENOMIC DNA]</scope>
    <source>
        <strain evidence="2 3">CBS 83171</strain>
    </source>
</reference>
<evidence type="ECO:0000313" key="2">
    <source>
        <dbReference type="EMBL" id="KAK8059504.1"/>
    </source>
</evidence>
<feature type="compositionally biased region" description="Low complexity" evidence="1">
    <location>
        <begin position="405"/>
        <end position="423"/>
    </location>
</feature>
<feature type="region of interest" description="Disordered" evidence="1">
    <location>
        <begin position="274"/>
        <end position="553"/>
    </location>
</feature>
<proteinExistence type="predicted"/>
<feature type="compositionally biased region" description="Polar residues" evidence="1">
    <location>
        <begin position="481"/>
        <end position="494"/>
    </location>
</feature>
<dbReference type="Proteomes" id="UP001446871">
    <property type="component" value="Unassembled WGS sequence"/>
</dbReference>
<accession>A0ABR1UKQ8</accession>
<evidence type="ECO:0000313" key="3">
    <source>
        <dbReference type="Proteomes" id="UP001446871"/>
    </source>
</evidence>
<feature type="compositionally biased region" description="Polar residues" evidence="1">
    <location>
        <begin position="294"/>
        <end position="310"/>
    </location>
</feature>
<dbReference type="Pfam" id="PF12224">
    <property type="entry name" value="Amidoligase_2"/>
    <property type="match status" value="1"/>
</dbReference>
<feature type="compositionally biased region" description="Polar residues" evidence="1">
    <location>
        <begin position="380"/>
        <end position="390"/>
    </location>
</feature>
<feature type="region of interest" description="Disordered" evidence="1">
    <location>
        <begin position="1029"/>
        <end position="1055"/>
    </location>
</feature>
<dbReference type="PANTHER" id="PTHR36847">
    <property type="entry name" value="AMIDOLIGASE ENZYME"/>
    <property type="match status" value="1"/>
</dbReference>
<dbReference type="EMBL" id="JAQQWM010000006">
    <property type="protein sequence ID" value="KAK8059504.1"/>
    <property type="molecule type" value="Genomic_DNA"/>
</dbReference>
<keyword evidence="3" id="KW-1185">Reference proteome</keyword>
<sequence length="1193" mass="130293">MASSSKGTTEAGAAGTKRTADASLGNGNAKRSFNSRTTEKPLVPVADLLNVDFWSFTKLCHRHDRQVGDLGNPFEALERWARRALPPACWDDSDRQVGHWMRSEQLGVAYMFQNGYCYDNGREFVTVPTYGQWLEYDGFKHFMSDEGIAWYSILATHILEFKMGNPKHSYLPVGSWTMSRFGKPVIVGKDNKFYQSVLDAFRERNPATITKDKEIEVPIKHLTMISDLEQEPEPPHSADMHEYGPYLRLVGEPARQIVSPQPLESEKMIIDQPEHTKPSEAKPAPVSFSKRATAMSSEESQTAESKQAQTSSSPPAPSPLHTPEKRRHTPAKASHALPKPSPSGSVGPNKTIRGPLSGDAQQGPTKPSGKEKPTDKGSVTGISSNRNTGLITPPKDQKTTPSPPVSTSTASRPTASRPTASRPVATPLTAKRPVATPTMATIPAKRPAATPTMATIPATPAVTRAAHAEREPEGKKHISGTGISATKGFNQLRTATLERQAASKLPTSTGTRSQQAGATGSFPRAKSAQKKDDTTESSKHIVPPVAQDTESQRAAVEAQLLADADAQRAKKSNAELAELDASKSQDGFTPAEEAEEAEAAVAAARKVAEANRLRFELEAAKSRARARARAHADKANTVKTAVETNTQPQGTQVTQELHGKSQGLSFGVEMEFMIPVILEEERDGTNIDDELLPLLNVIPLAPGEDVNGTRKKYTDVLNSDLAVRGWVEDTLRDTLIELGVPVVDSEANLLSPNDANSQHVSADRAYWGWNITNDSSVKISECLTKAYSGGKARWVSLELISPAYWATPKNLGEIRRVVGHLSTKLRVLTPESGGLHVHVGRGKSSFDLAELKRLAGLCYAAGPLLSQLHPASRHTNGYCQSNRLYSNLSHGMTAEEAIARRSQPKPVCNCDNCPVPHEPHEKPMCLGEETEESRQRPAVTPRFQRMIPRGNLPREKLSENLYRQVFSRNGGLEKPGAIAPSINELWRAPTATDLVTLFQTSRYYAYNFARYVCNDYACVDDSTSDYLTNLPETSSNPSSVAAGGSGRSSSNNSRVSSTFAPNAFSDTSSAKSHVCNKAAQTVEFRQAASTLDPDSVVAWVRVVVNLTCVALHTRIEEFSRLVHCCAKAEREPKWYDAFDLLVDLDMPRTAQFIQTSMLSRKTRSPWADLPAKGAFVKDERMVAEEDRDRGVFM</sequence>
<dbReference type="PANTHER" id="PTHR36847:SF1">
    <property type="entry name" value="AMIDOLIGASE ENZYME"/>
    <property type="match status" value="1"/>
</dbReference>
<feature type="compositionally biased region" description="Polar residues" evidence="1">
    <location>
        <begin position="25"/>
        <end position="35"/>
    </location>
</feature>
<comment type="caution">
    <text evidence="2">The sequence shown here is derived from an EMBL/GenBank/DDBJ whole genome shotgun (WGS) entry which is preliminary data.</text>
</comment>
<feature type="compositionally biased region" description="Low complexity" evidence="1">
    <location>
        <begin position="1038"/>
        <end position="1055"/>
    </location>
</feature>
<feature type="compositionally biased region" description="Basic and acidic residues" evidence="1">
    <location>
        <begin position="466"/>
        <end position="476"/>
    </location>
</feature>
<feature type="region of interest" description="Disordered" evidence="1">
    <location>
        <begin position="1"/>
        <end position="35"/>
    </location>
</feature>
<protein>
    <recommendedName>
        <fullName evidence="4">Amidoligase enzyme</fullName>
    </recommendedName>
</protein>
<name>A0ABR1UKQ8_9PEZI</name>
<evidence type="ECO:0000256" key="1">
    <source>
        <dbReference type="SAM" id="MobiDB-lite"/>
    </source>
</evidence>
<evidence type="ECO:0008006" key="4">
    <source>
        <dbReference type="Google" id="ProtNLM"/>
    </source>
</evidence>
<organism evidence="2 3">
    <name type="scientific">Apiospora saccharicola</name>
    <dbReference type="NCBI Taxonomy" id="335842"/>
    <lineage>
        <taxon>Eukaryota</taxon>
        <taxon>Fungi</taxon>
        <taxon>Dikarya</taxon>
        <taxon>Ascomycota</taxon>
        <taxon>Pezizomycotina</taxon>
        <taxon>Sordariomycetes</taxon>
        <taxon>Xylariomycetidae</taxon>
        <taxon>Amphisphaeriales</taxon>
        <taxon>Apiosporaceae</taxon>
        <taxon>Apiospora</taxon>
    </lineage>
</organism>
<feature type="compositionally biased region" description="Polar residues" evidence="1">
    <location>
        <begin position="505"/>
        <end position="518"/>
    </location>
</feature>
<feature type="compositionally biased region" description="Low complexity" evidence="1">
    <location>
        <begin position="447"/>
        <end position="463"/>
    </location>
</feature>
<feature type="compositionally biased region" description="Basic and acidic residues" evidence="1">
    <location>
        <begin position="529"/>
        <end position="539"/>
    </location>
</feature>
<gene>
    <name evidence="2" type="ORF">PG996_009434</name>
</gene>
<dbReference type="InterPro" id="IPR022025">
    <property type="entry name" value="Amidoligase_2"/>
</dbReference>
<feature type="region of interest" description="Disordered" evidence="1">
    <location>
        <begin position="572"/>
        <end position="597"/>
    </location>
</feature>